<dbReference type="EMBL" id="RAHJ01000022">
    <property type="protein sequence ID" value="RJX65661.1"/>
    <property type="molecule type" value="Genomic_DNA"/>
</dbReference>
<dbReference type="GO" id="GO:0008234">
    <property type="term" value="F:cysteine-type peptidase activity"/>
    <property type="evidence" value="ECO:0007669"/>
    <property type="project" value="UniProtKB-KW"/>
</dbReference>
<protein>
    <submittedName>
        <fullName evidence="6">Peptidoglycan endopeptidase</fullName>
    </submittedName>
</protein>
<evidence type="ECO:0000256" key="4">
    <source>
        <dbReference type="ARBA" id="ARBA00022807"/>
    </source>
</evidence>
<evidence type="ECO:0000256" key="1">
    <source>
        <dbReference type="ARBA" id="ARBA00007074"/>
    </source>
</evidence>
<dbReference type="GO" id="GO:0006508">
    <property type="term" value="P:proteolysis"/>
    <property type="evidence" value="ECO:0007669"/>
    <property type="project" value="UniProtKB-KW"/>
</dbReference>
<organism evidence="6 7">
    <name type="scientific">Tsuneonella suprasediminis</name>
    <dbReference type="NCBI Taxonomy" id="2306996"/>
    <lineage>
        <taxon>Bacteria</taxon>
        <taxon>Pseudomonadati</taxon>
        <taxon>Pseudomonadota</taxon>
        <taxon>Alphaproteobacteria</taxon>
        <taxon>Sphingomonadales</taxon>
        <taxon>Erythrobacteraceae</taxon>
        <taxon>Tsuneonella</taxon>
    </lineage>
</organism>
<feature type="domain" description="NlpC/P60" evidence="5">
    <location>
        <begin position="3"/>
        <end position="137"/>
    </location>
</feature>
<name>A0A419QY97_9SPHN</name>
<keyword evidence="7" id="KW-1185">Reference proteome</keyword>
<comment type="caution">
    <text evidence="6">The sequence shown here is derived from an EMBL/GenBank/DDBJ whole genome shotgun (WGS) entry which is preliminary data.</text>
</comment>
<keyword evidence="4" id="KW-0788">Thiol protease</keyword>
<dbReference type="Gene3D" id="3.90.1720.10">
    <property type="entry name" value="endopeptidase domain like (from Nostoc punctiforme)"/>
    <property type="match status" value="1"/>
</dbReference>
<dbReference type="InterPro" id="IPR000064">
    <property type="entry name" value="NLP_P60_dom"/>
</dbReference>
<dbReference type="PROSITE" id="PS51935">
    <property type="entry name" value="NLPC_P60"/>
    <property type="match status" value="1"/>
</dbReference>
<dbReference type="AlphaFoldDB" id="A0A419QY97"/>
<evidence type="ECO:0000259" key="5">
    <source>
        <dbReference type="PROSITE" id="PS51935"/>
    </source>
</evidence>
<keyword evidence="2" id="KW-0645">Protease</keyword>
<proteinExistence type="inferred from homology"/>
<dbReference type="Proteomes" id="UP000284322">
    <property type="component" value="Unassembled WGS sequence"/>
</dbReference>
<evidence type="ECO:0000313" key="7">
    <source>
        <dbReference type="Proteomes" id="UP000284322"/>
    </source>
</evidence>
<dbReference type="SUPFAM" id="SSF54001">
    <property type="entry name" value="Cysteine proteinases"/>
    <property type="match status" value="1"/>
</dbReference>
<dbReference type="RefSeq" id="WP_120112610.1">
    <property type="nucleotide sequence ID" value="NZ_RAHJ01000022.1"/>
</dbReference>
<evidence type="ECO:0000313" key="6">
    <source>
        <dbReference type="EMBL" id="RJX65661.1"/>
    </source>
</evidence>
<comment type="similarity">
    <text evidence="1">Belongs to the peptidase C40 family.</text>
</comment>
<dbReference type="OrthoDB" id="8481272at2"/>
<evidence type="ECO:0000256" key="2">
    <source>
        <dbReference type="ARBA" id="ARBA00022670"/>
    </source>
</evidence>
<dbReference type="InterPro" id="IPR038765">
    <property type="entry name" value="Papain-like_cys_pep_sf"/>
</dbReference>
<evidence type="ECO:0000256" key="3">
    <source>
        <dbReference type="ARBA" id="ARBA00022801"/>
    </source>
</evidence>
<accession>A0A419QY97</accession>
<sequence>MTGDSAARIAQAAERLVGVPFRLHGRDPASGLDCVGVVGAALSAARGPVELPIGYALRNTSSGDYRAWAARAGLIPASGPVEPGDILLVRPGPAQLHLLVAVCGDRFVHAHVGLRRVVATPGAPQWPVAGCWCLPPHLPLCPAAKGER</sequence>
<gene>
    <name evidence="6" type="ORF">D6858_15300</name>
</gene>
<reference evidence="6 7" key="1">
    <citation type="submission" date="2018-09" db="EMBL/GenBank/DDBJ databases">
        <title>Altererythrobacter sp.Ery1 and Ery12, the genome sequencing of novel strains in genus Alterythrobacter.</title>
        <authorList>
            <person name="Cheng H."/>
            <person name="Wu Y.-H."/>
            <person name="Fang C."/>
            <person name="Xu X.-W."/>
        </authorList>
    </citation>
    <scope>NUCLEOTIDE SEQUENCE [LARGE SCALE GENOMIC DNA]</scope>
    <source>
        <strain evidence="6 7">Ery12</strain>
    </source>
</reference>
<keyword evidence="3" id="KW-0378">Hydrolase</keyword>